<dbReference type="PROSITE" id="PS51755">
    <property type="entry name" value="OMPR_PHOB"/>
    <property type="match status" value="1"/>
</dbReference>
<feature type="domain" description="OmpR/PhoB-type" evidence="9">
    <location>
        <begin position="126"/>
        <end position="225"/>
    </location>
</feature>
<evidence type="ECO:0000256" key="4">
    <source>
        <dbReference type="ARBA" id="ARBA00023125"/>
    </source>
</evidence>
<evidence type="ECO:0000259" key="8">
    <source>
        <dbReference type="PROSITE" id="PS50110"/>
    </source>
</evidence>
<keyword evidence="3" id="KW-0805">Transcription regulation</keyword>
<proteinExistence type="predicted"/>
<dbReference type="InterPro" id="IPR036388">
    <property type="entry name" value="WH-like_DNA-bd_sf"/>
</dbReference>
<organism evidence="10 11">
    <name type="scientific">Paenisporosarcina macmurdoensis</name>
    <dbReference type="NCBI Taxonomy" id="212659"/>
    <lineage>
        <taxon>Bacteria</taxon>
        <taxon>Bacillati</taxon>
        <taxon>Bacillota</taxon>
        <taxon>Bacilli</taxon>
        <taxon>Bacillales</taxon>
        <taxon>Caryophanaceae</taxon>
        <taxon>Paenisporosarcina</taxon>
    </lineage>
</organism>
<accession>A0ABW1LBM4</accession>
<dbReference type="InterPro" id="IPR011006">
    <property type="entry name" value="CheY-like_superfamily"/>
</dbReference>
<dbReference type="InterPro" id="IPR001789">
    <property type="entry name" value="Sig_transdc_resp-reg_receiver"/>
</dbReference>
<dbReference type="Pfam" id="PF00486">
    <property type="entry name" value="Trans_reg_C"/>
    <property type="match status" value="1"/>
</dbReference>
<feature type="DNA-binding region" description="OmpR/PhoB-type" evidence="7">
    <location>
        <begin position="126"/>
        <end position="225"/>
    </location>
</feature>
<dbReference type="PANTHER" id="PTHR48111:SF40">
    <property type="entry name" value="PHOSPHATE REGULON TRANSCRIPTIONAL REGULATORY PROTEIN PHOB"/>
    <property type="match status" value="1"/>
</dbReference>
<dbReference type="EMBL" id="JBHSRI010000025">
    <property type="protein sequence ID" value="MFC6040607.1"/>
    <property type="molecule type" value="Genomic_DNA"/>
</dbReference>
<keyword evidence="5" id="KW-0804">Transcription</keyword>
<evidence type="ECO:0000313" key="11">
    <source>
        <dbReference type="Proteomes" id="UP001596170"/>
    </source>
</evidence>
<evidence type="ECO:0000256" key="3">
    <source>
        <dbReference type="ARBA" id="ARBA00023015"/>
    </source>
</evidence>
<feature type="domain" description="Response regulatory" evidence="8">
    <location>
        <begin position="3"/>
        <end position="116"/>
    </location>
</feature>
<evidence type="ECO:0000256" key="1">
    <source>
        <dbReference type="ARBA" id="ARBA00022553"/>
    </source>
</evidence>
<sequence length="228" mass="26464">MKRILIVEDEVPISRVLRAYLEKHGFVAYQAYTIQQASLLFDSELIDLVLLDVLLPDGTGWDFLQKVRAHSPCPIIMLTALGEVPDRLRGLQNGADDYMSKPFVAEEVVARIHAVLRRPTRLLNEIDARHFGKLRIHQQERQIFLHNEEVPLTPKDRALLLFLAKHPNQIFSREQLLEHVWGMDYFGSDRAVDLAIKRIRHVIKKWPKSEGEIRTIRGMGYEFHVETN</sequence>
<dbReference type="Pfam" id="PF00072">
    <property type="entry name" value="Response_reg"/>
    <property type="match status" value="1"/>
</dbReference>
<dbReference type="Gene3D" id="6.10.250.690">
    <property type="match status" value="1"/>
</dbReference>
<reference evidence="11" key="1">
    <citation type="journal article" date="2019" name="Int. J. Syst. Evol. Microbiol.">
        <title>The Global Catalogue of Microorganisms (GCM) 10K type strain sequencing project: providing services to taxonomists for standard genome sequencing and annotation.</title>
        <authorList>
            <consortium name="The Broad Institute Genomics Platform"/>
            <consortium name="The Broad Institute Genome Sequencing Center for Infectious Disease"/>
            <person name="Wu L."/>
            <person name="Ma J."/>
        </authorList>
    </citation>
    <scope>NUCLEOTIDE SEQUENCE [LARGE SCALE GENOMIC DNA]</scope>
    <source>
        <strain evidence="11">CCUG 54527</strain>
    </source>
</reference>
<dbReference type="Proteomes" id="UP001596170">
    <property type="component" value="Unassembled WGS sequence"/>
</dbReference>
<dbReference type="Gene3D" id="3.40.50.2300">
    <property type="match status" value="1"/>
</dbReference>
<dbReference type="InterPro" id="IPR039420">
    <property type="entry name" value="WalR-like"/>
</dbReference>
<keyword evidence="11" id="KW-1185">Reference proteome</keyword>
<evidence type="ECO:0000256" key="6">
    <source>
        <dbReference type="PROSITE-ProRule" id="PRU00169"/>
    </source>
</evidence>
<evidence type="ECO:0000256" key="5">
    <source>
        <dbReference type="ARBA" id="ARBA00023163"/>
    </source>
</evidence>
<evidence type="ECO:0000256" key="7">
    <source>
        <dbReference type="PROSITE-ProRule" id="PRU01091"/>
    </source>
</evidence>
<evidence type="ECO:0000256" key="2">
    <source>
        <dbReference type="ARBA" id="ARBA00023012"/>
    </source>
</evidence>
<protein>
    <submittedName>
        <fullName evidence="10">Response regulator transcription factor</fullName>
    </submittedName>
</protein>
<dbReference type="InterPro" id="IPR001867">
    <property type="entry name" value="OmpR/PhoB-type_DNA-bd"/>
</dbReference>
<dbReference type="RefSeq" id="WP_377735129.1">
    <property type="nucleotide sequence ID" value="NZ_JBHSRI010000025.1"/>
</dbReference>
<gene>
    <name evidence="10" type="ORF">ACFPYN_14360</name>
</gene>
<keyword evidence="2" id="KW-0902">Two-component regulatory system</keyword>
<keyword evidence="1 6" id="KW-0597">Phosphoprotein</keyword>
<feature type="modified residue" description="4-aspartylphosphate" evidence="6">
    <location>
        <position position="52"/>
    </location>
</feature>
<dbReference type="SMART" id="SM00862">
    <property type="entry name" value="Trans_reg_C"/>
    <property type="match status" value="1"/>
</dbReference>
<name>A0ABW1LBM4_9BACL</name>
<dbReference type="CDD" id="cd00383">
    <property type="entry name" value="trans_reg_C"/>
    <property type="match status" value="1"/>
</dbReference>
<dbReference type="Gene3D" id="1.10.10.10">
    <property type="entry name" value="Winged helix-like DNA-binding domain superfamily/Winged helix DNA-binding domain"/>
    <property type="match status" value="1"/>
</dbReference>
<dbReference type="SUPFAM" id="SSF52172">
    <property type="entry name" value="CheY-like"/>
    <property type="match status" value="1"/>
</dbReference>
<dbReference type="SMART" id="SM00448">
    <property type="entry name" value="REC"/>
    <property type="match status" value="1"/>
</dbReference>
<dbReference type="PANTHER" id="PTHR48111">
    <property type="entry name" value="REGULATOR OF RPOS"/>
    <property type="match status" value="1"/>
</dbReference>
<evidence type="ECO:0000259" key="9">
    <source>
        <dbReference type="PROSITE" id="PS51755"/>
    </source>
</evidence>
<keyword evidence="4 7" id="KW-0238">DNA-binding</keyword>
<evidence type="ECO:0000313" key="10">
    <source>
        <dbReference type="EMBL" id="MFC6040607.1"/>
    </source>
</evidence>
<dbReference type="PROSITE" id="PS50110">
    <property type="entry name" value="RESPONSE_REGULATORY"/>
    <property type="match status" value="1"/>
</dbReference>
<comment type="caution">
    <text evidence="10">The sequence shown here is derived from an EMBL/GenBank/DDBJ whole genome shotgun (WGS) entry which is preliminary data.</text>
</comment>